<reference evidence="1 2" key="1">
    <citation type="submission" date="2024-01" db="EMBL/GenBank/DDBJ databases">
        <title>The genomes of 5 underutilized Papilionoideae crops provide insights into root nodulation and disease resistance.</title>
        <authorList>
            <person name="Yuan L."/>
        </authorList>
    </citation>
    <scope>NUCLEOTIDE SEQUENCE [LARGE SCALE GENOMIC DNA]</scope>
    <source>
        <strain evidence="1">LY-2023</strain>
        <tissue evidence="1">Leaf</tissue>
    </source>
</reference>
<organism evidence="1 2">
    <name type="scientific">Clitoria ternatea</name>
    <name type="common">Butterfly pea</name>
    <dbReference type="NCBI Taxonomy" id="43366"/>
    <lineage>
        <taxon>Eukaryota</taxon>
        <taxon>Viridiplantae</taxon>
        <taxon>Streptophyta</taxon>
        <taxon>Embryophyta</taxon>
        <taxon>Tracheophyta</taxon>
        <taxon>Spermatophyta</taxon>
        <taxon>Magnoliopsida</taxon>
        <taxon>eudicotyledons</taxon>
        <taxon>Gunneridae</taxon>
        <taxon>Pentapetalae</taxon>
        <taxon>rosids</taxon>
        <taxon>fabids</taxon>
        <taxon>Fabales</taxon>
        <taxon>Fabaceae</taxon>
        <taxon>Papilionoideae</taxon>
        <taxon>50 kb inversion clade</taxon>
        <taxon>NPAAA clade</taxon>
        <taxon>indigoferoid/millettioid clade</taxon>
        <taxon>Phaseoleae</taxon>
        <taxon>Clitoria</taxon>
    </lineage>
</organism>
<evidence type="ECO:0000313" key="2">
    <source>
        <dbReference type="Proteomes" id="UP001359559"/>
    </source>
</evidence>
<dbReference type="AlphaFoldDB" id="A0AAN9Q0Z3"/>
<gene>
    <name evidence="1" type="ORF">RJT34_04946</name>
</gene>
<sequence length="163" mass="19553">MCITMAKERKRGYHVNEPVRGLTTEKYEPSTRKGAIHRRPLHETPQRNHLLSLLRFQQRPWLLPEARVHGHITLVDRHLETHEQRPHRIARLEGSSYPSQCRRVEHHFVLVVRGTESLEPVHKRRFVQEFGDDWRSKDEAFVQTKSYTSNERDLRKVIWVRQN</sequence>
<dbReference type="Proteomes" id="UP001359559">
    <property type="component" value="Unassembled WGS sequence"/>
</dbReference>
<comment type="caution">
    <text evidence="1">The sequence shown here is derived from an EMBL/GenBank/DDBJ whole genome shotgun (WGS) entry which is preliminary data.</text>
</comment>
<proteinExistence type="predicted"/>
<accession>A0AAN9Q0Z3</accession>
<name>A0AAN9Q0Z3_CLITE</name>
<dbReference type="EMBL" id="JAYKXN010000001">
    <property type="protein sequence ID" value="KAK7320210.1"/>
    <property type="molecule type" value="Genomic_DNA"/>
</dbReference>
<keyword evidence="2" id="KW-1185">Reference proteome</keyword>
<protein>
    <submittedName>
        <fullName evidence="1">Uncharacterized protein</fullName>
    </submittedName>
</protein>
<evidence type="ECO:0000313" key="1">
    <source>
        <dbReference type="EMBL" id="KAK7320210.1"/>
    </source>
</evidence>